<sequence>MNIKGQFNTAKVFIEDLEDDCIQQIKKICDLKIFSKNKIRVMPDVHSGKGSVIGLTMACSPSPDFVIPNIIGVDIGCGVTVLELEDIEIDFSSLDNFIRREIPHGHDVNKSWKEENFSRQFIKKIQLLSDKTNTDFDRHMSSVGSLGSGNHFIEVSKDRRGQKYLLVHSGSRHLGHQTAQYHQRVAERHCSEEVPRDLKYLEGKNVSEYLEDMKICQSFATLNRLFMVLRIARHLDLDTSYISYIKKGISLALDGRPLYLLGKEVPLWESVHNYFNFEDYVLRKGAVSAHRKEKLIIPLNMRDGSIVARGKGSPDWNFSAPHGAGRVLSRRKAKDLLNMDEFKESMKEIYTTSVSRGTLDEAPKAYKSKDEIIPLLDPCVEIIDEIIPLYNFKA</sequence>
<dbReference type="PANTHER" id="PTHR43749">
    <property type="entry name" value="RNA-SPLICING LIGASE RTCB"/>
    <property type="match status" value="1"/>
</dbReference>
<dbReference type="SUPFAM" id="SSF103365">
    <property type="entry name" value="Hypothetical protein PH1602"/>
    <property type="match status" value="1"/>
</dbReference>
<evidence type="ECO:0000256" key="8">
    <source>
        <dbReference type="ARBA" id="ARBA00023211"/>
    </source>
</evidence>
<keyword evidence="11" id="KW-1185">Reference proteome</keyword>
<dbReference type="InterPro" id="IPR052915">
    <property type="entry name" value="RtcB-like"/>
</dbReference>
<comment type="caution">
    <text evidence="10">The sequence shown here is derived from an EMBL/GenBank/DDBJ whole genome shotgun (WGS) entry which is preliminary data.</text>
</comment>
<dbReference type="GO" id="GO:0016874">
    <property type="term" value="F:ligase activity"/>
    <property type="evidence" value="ECO:0007669"/>
    <property type="project" value="UniProtKB-KW"/>
</dbReference>
<evidence type="ECO:0000256" key="4">
    <source>
        <dbReference type="ARBA" id="ARBA00022723"/>
    </source>
</evidence>
<dbReference type="EC" id="6.5.1.8" evidence="2"/>
<evidence type="ECO:0000313" key="10">
    <source>
        <dbReference type="EMBL" id="REI42010.1"/>
    </source>
</evidence>
<dbReference type="InterPro" id="IPR036025">
    <property type="entry name" value="RtcB-like_sf"/>
</dbReference>
<keyword evidence="6" id="KW-0692">RNA repair</keyword>
<comment type="catalytic activity">
    <reaction evidence="9">
        <text>a 3'-end 3'-phospho-ribonucleotide-RNA + a 5'-end dephospho-ribonucleoside-RNA + GTP = a ribonucleotidyl-ribonucleotide-RNA + GMP + diphosphate</text>
        <dbReference type="Rhea" id="RHEA:68076"/>
        <dbReference type="Rhea" id="RHEA-COMP:10463"/>
        <dbReference type="Rhea" id="RHEA-COMP:13936"/>
        <dbReference type="Rhea" id="RHEA-COMP:17355"/>
        <dbReference type="ChEBI" id="CHEBI:33019"/>
        <dbReference type="ChEBI" id="CHEBI:37565"/>
        <dbReference type="ChEBI" id="CHEBI:58115"/>
        <dbReference type="ChEBI" id="CHEBI:83062"/>
        <dbReference type="ChEBI" id="CHEBI:138284"/>
        <dbReference type="ChEBI" id="CHEBI:173118"/>
        <dbReference type="EC" id="6.5.1.8"/>
    </reaction>
</comment>
<dbReference type="PANTHER" id="PTHR43749:SF2">
    <property type="entry name" value="RNA-SPLICING LIGASE RTCB"/>
    <property type="match status" value="1"/>
</dbReference>
<keyword evidence="3 10" id="KW-0436">Ligase</keyword>
<proteinExistence type="predicted"/>
<evidence type="ECO:0000256" key="9">
    <source>
        <dbReference type="ARBA" id="ARBA00047746"/>
    </source>
</evidence>
<evidence type="ECO:0000256" key="2">
    <source>
        <dbReference type="ARBA" id="ARBA00012726"/>
    </source>
</evidence>
<keyword evidence="5" id="KW-0547">Nucleotide-binding</keyword>
<dbReference type="Pfam" id="PF01139">
    <property type="entry name" value="RtcB"/>
    <property type="match status" value="1"/>
</dbReference>
<keyword evidence="4" id="KW-0479">Metal-binding</keyword>
<evidence type="ECO:0000313" key="11">
    <source>
        <dbReference type="Proteomes" id="UP000263486"/>
    </source>
</evidence>
<organism evidence="10 11">
    <name type="scientific">Psychrilyobacter piezotolerans</name>
    <dbReference type="NCBI Taxonomy" id="2293438"/>
    <lineage>
        <taxon>Bacteria</taxon>
        <taxon>Fusobacteriati</taxon>
        <taxon>Fusobacteriota</taxon>
        <taxon>Fusobacteriia</taxon>
        <taxon>Fusobacteriales</taxon>
        <taxon>Fusobacteriaceae</taxon>
        <taxon>Psychrilyobacter</taxon>
    </lineage>
</organism>
<accession>A0ABX9KII9</accession>
<dbReference type="Proteomes" id="UP000263486">
    <property type="component" value="Unassembled WGS sequence"/>
</dbReference>
<keyword evidence="7" id="KW-0342">GTP-binding</keyword>
<keyword evidence="8" id="KW-0464">Manganese</keyword>
<evidence type="ECO:0000256" key="7">
    <source>
        <dbReference type="ARBA" id="ARBA00023134"/>
    </source>
</evidence>
<evidence type="ECO:0000256" key="1">
    <source>
        <dbReference type="ARBA" id="ARBA00001936"/>
    </source>
</evidence>
<comment type="cofactor">
    <cofactor evidence="1">
        <name>Mn(2+)</name>
        <dbReference type="ChEBI" id="CHEBI:29035"/>
    </cofactor>
</comment>
<evidence type="ECO:0000256" key="3">
    <source>
        <dbReference type="ARBA" id="ARBA00022598"/>
    </source>
</evidence>
<evidence type="ECO:0000256" key="5">
    <source>
        <dbReference type="ARBA" id="ARBA00022741"/>
    </source>
</evidence>
<dbReference type="RefSeq" id="WP_114641694.1">
    <property type="nucleotide sequence ID" value="NZ_JAACIO010000007.1"/>
</dbReference>
<gene>
    <name evidence="10" type="ORF">DYH56_04620</name>
</gene>
<name>A0ABX9KII9_9FUSO</name>
<evidence type="ECO:0000256" key="6">
    <source>
        <dbReference type="ARBA" id="ARBA00022800"/>
    </source>
</evidence>
<dbReference type="InterPro" id="IPR001233">
    <property type="entry name" value="RtcB"/>
</dbReference>
<dbReference type="Gene3D" id="3.90.1860.10">
    <property type="entry name" value="tRNA-splicing ligase RtcB"/>
    <property type="match status" value="1"/>
</dbReference>
<reference evidence="10 11" key="1">
    <citation type="submission" date="2018-08" db="EMBL/GenBank/DDBJ databases">
        <title>Draft genome sequence of Psychrilyobacter sp. strain SD5 isolated from Black Sea water.</title>
        <authorList>
            <person name="Yadav S."/>
            <person name="Villanueva L."/>
            <person name="Damste J.S.S."/>
        </authorList>
    </citation>
    <scope>NUCLEOTIDE SEQUENCE [LARGE SCALE GENOMIC DNA]</scope>
    <source>
        <strain evidence="10 11">SD5</strain>
    </source>
</reference>
<dbReference type="EMBL" id="QUAJ01000006">
    <property type="protein sequence ID" value="REI42010.1"/>
    <property type="molecule type" value="Genomic_DNA"/>
</dbReference>
<protein>
    <recommendedName>
        <fullName evidence="2">3'-phosphate/5'-hydroxy nucleic acid ligase</fullName>
        <ecNumber evidence="2">6.5.1.8</ecNumber>
    </recommendedName>
</protein>